<dbReference type="PANTHER" id="PTHR10775">
    <property type="entry name" value="OS08G0208400 PROTEIN"/>
    <property type="match status" value="1"/>
</dbReference>
<organism evidence="1 2">
    <name type="scientific">Sesamum angolense</name>
    <dbReference type="NCBI Taxonomy" id="2727404"/>
    <lineage>
        <taxon>Eukaryota</taxon>
        <taxon>Viridiplantae</taxon>
        <taxon>Streptophyta</taxon>
        <taxon>Embryophyta</taxon>
        <taxon>Tracheophyta</taxon>
        <taxon>Spermatophyta</taxon>
        <taxon>Magnoliopsida</taxon>
        <taxon>eudicotyledons</taxon>
        <taxon>Gunneridae</taxon>
        <taxon>Pentapetalae</taxon>
        <taxon>asterids</taxon>
        <taxon>lamiids</taxon>
        <taxon>Lamiales</taxon>
        <taxon>Pedaliaceae</taxon>
        <taxon>Sesamum</taxon>
    </lineage>
</organism>
<keyword evidence="2" id="KW-1185">Reference proteome</keyword>
<evidence type="ECO:0000313" key="1">
    <source>
        <dbReference type="EMBL" id="KAK4383002.1"/>
    </source>
</evidence>
<reference evidence="1" key="1">
    <citation type="submission" date="2020-06" db="EMBL/GenBank/DDBJ databases">
        <authorList>
            <person name="Li T."/>
            <person name="Hu X."/>
            <person name="Zhang T."/>
            <person name="Song X."/>
            <person name="Zhang H."/>
            <person name="Dai N."/>
            <person name="Sheng W."/>
            <person name="Hou X."/>
            <person name="Wei L."/>
        </authorList>
    </citation>
    <scope>NUCLEOTIDE SEQUENCE</scope>
    <source>
        <strain evidence="1">K16</strain>
        <tissue evidence="1">Leaf</tissue>
    </source>
</reference>
<dbReference type="PANTHER" id="PTHR10775:SF185">
    <property type="entry name" value="OS08G0208400 PROTEIN"/>
    <property type="match status" value="1"/>
</dbReference>
<comment type="caution">
    <text evidence="1">The sequence shown here is derived from an EMBL/GenBank/DDBJ whole genome shotgun (WGS) entry which is preliminary data.</text>
</comment>
<dbReference type="EMBL" id="JACGWL010000624">
    <property type="protein sequence ID" value="KAK4383002.1"/>
    <property type="molecule type" value="Genomic_DNA"/>
</dbReference>
<dbReference type="Proteomes" id="UP001289374">
    <property type="component" value="Unassembled WGS sequence"/>
</dbReference>
<proteinExistence type="predicted"/>
<evidence type="ECO:0000313" key="2">
    <source>
        <dbReference type="Proteomes" id="UP001289374"/>
    </source>
</evidence>
<name>A0AAE1VXH0_9LAMI</name>
<gene>
    <name evidence="1" type="ORF">Sango_2819800</name>
</gene>
<dbReference type="Pfam" id="PF02992">
    <property type="entry name" value="Transposase_21"/>
    <property type="match status" value="1"/>
</dbReference>
<accession>A0AAE1VXH0</accession>
<protein>
    <submittedName>
        <fullName evidence="1">Uncharacterized protein</fullName>
    </submittedName>
</protein>
<dbReference type="AlphaFoldDB" id="A0AAE1VXH0"/>
<dbReference type="InterPro" id="IPR004242">
    <property type="entry name" value="Transposase_21"/>
</dbReference>
<reference evidence="1" key="2">
    <citation type="journal article" date="2024" name="Plant">
        <title>Genomic evolution and insights into agronomic trait innovations of Sesamum species.</title>
        <authorList>
            <person name="Miao H."/>
            <person name="Wang L."/>
            <person name="Qu L."/>
            <person name="Liu H."/>
            <person name="Sun Y."/>
            <person name="Le M."/>
            <person name="Wang Q."/>
            <person name="Wei S."/>
            <person name="Zheng Y."/>
            <person name="Lin W."/>
            <person name="Duan Y."/>
            <person name="Cao H."/>
            <person name="Xiong S."/>
            <person name="Wang X."/>
            <person name="Wei L."/>
            <person name="Li C."/>
            <person name="Ma Q."/>
            <person name="Ju M."/>
            <person name="Zhao R."/>
            <person name="Li G."/>
            <person name="Mu C."/>
            <person name="Tian Q."/>
            <person name="Mei H."/>
            <person name="Zhang T."/>
            <person name="Gao T."/>
            <person name="Zhang H."/>
        </authorList>
    </citation>
    <scope>NUCLEOTIDE SEQUENCE</scope>
    <source>
        <strain evidence="1">K16</strain>
    </source>
</reference>
<sequence length="117" mass="13621">MASGWSTAGVMGCPICMDDTRAFHLQHSRKTCYFDCHTQFLPAYHSYRRNKKTFTKNYVEDRVARSRLTGDRILDRVVNISLAVEIPLVLLDGYGSDHKWTKKSIFWDLPYWSTTQP</sequence>